<keyword evidence="2" id="KW-0812">Transmembrane</keyword>
<feature type="region of interest" description="Disordered" evidence="1">
    <location>
        <begin position="1"/>
        <end position="20"/>
    </location>
</feature>
<feature type="region of interest" description="Disordered" evidence="1">
    <location>
        <begin position="167"/>
        <end position="207"/>
    </location>
</feature>
<keyword evidence="2" id="KW-0472">Membrane</keyword>
<dbReference type="RefSeq" id="XP_062726795.1">
    <property type="nucleotide sequence ID" value="XM_062866613.1"/>
</dbReference>
<proteinExistence type="predicted"/>
<evidence type="ECO:0000313" key="4">
    <source>
        <dbReference type="Proteomes" id="UP001273166"/>
    </source>
</evidence>
<evidence type="ECO:0000313" key="3">
    <source>
        <dbReference type="EMBL" id="KAK3311015.1"/>
    </source>
</evidence>
<evidence type="ECO:0000256" key="2">
    <source>
        <dbReference type="SAM" id="Phobius"/>
    </source>
</evidence>
<dbReference type="GeneID" id="87885442"/>
<feature type="compositionally biased region" description="Gly residues" evidence="1">
    <location>
        <begin position="67"/>
        <end position="77"/>
    </location>
</feature>
<comment type="caution">
    <text evidence="3">The sequence shown here is derived from an EMBL/GenBank/DDBJ whole genome shotgun (WGS) entry which is preliminary data.</text>
</comment>
<dbReference type="Proteomes" id="UP001273166">
    <property type="component" value="Unassembled WGS sequence"/>
</dbReference>
<reference evidence="3" key="1">
    <citation type="journal article" date="2023" name="Mol. Phylogenet. Evol.">
        <title>Genome-scale phylogeny and comparative genomics of the fungal order Sordariales.</title>
        <authorList>
            <person name="Hensen N."/>
            <person name="Bonometti L."/>
            <person name="Westerberg I."/>
            <person name="Brannstrom I.O."/>
            <person name="Guillou S."/>
            <person name="Cros-Aarteil S."/>
            <person name="Calhoun S."/>
            <person name="Haridas S."/>
            <person name="Kuo A."/>
            <person name="Mondo S."/>
            <person name="Pangilinan J."/>
            <person name="Riley R."/>
            <person name="LaButti K."/>
            <person name="Andreopoulos B."/>
            <person name="Lipzen A."/>
            <person name="Chen C."/>
            <person name="Yan M."/>
            <person name="Daum C."/>
            <person name="Ng V."/>
            <person name="Clum A."/>
            <person name="Steindorff A."/>
            <person name="Ohm R.A."/>
            <person name="Martin F."/>
            <person name="Silar P."/>
            <person name="Natvig D.O."/>
            <person name="Lalanne C."/>
            <person name="Gautier V."/>
            <person name="Ament-Velasquez S.L."/>
            <person name="Kruys A."/>
            <person name="Hutchinson M.I."/>
            <person name="Powell A.J."/>
            <person name="Barry K."/>
            <person name="Miller A.N."/>
            <person name="Grigoriev I.V."/>
            <person name="Debuchy R."/>
            <person name="Gladieux P."/>
            <person name="Hiltunen Thoren M."/>
            <person name="Johannesson H."/>
        </authorList>
    </citation>
    <scope>NUCLEOTIDE SEQUENCE</scope>
    <source>
        <strain evidence="3">CBS 333.67</strain>
    </source>
</reference>
<gene>
    <name evidence="3" type="ORF">B0T15DRAFT_489650</name>
</gene>
<feature type="compositionally biased region" description="Low complexity" evidence="1">
    <location>
        <begin position="183"/>
        <end position="207"/>
    </location>
</feature>
<keyword evidence="4" id="KW-1185">Reference proteome</keyword>
<accession>A0AAJ0M6U1</accession>
<feature type="compositionally biased region" description="Basic and acidic residues" evidence="1">
    <location>
        <begin position="78"/>
        <end position="102"/>
    </location>
</feature>
<dbReference type="AlphaFoldDB" id="A0AAJ0M6U1"/>
<sequence>MSSPAHIVDPGEGPAYKLPGSLPPGWEPVRAFGLEHEYAETQHNPPPEVVCCGPEGGAQNVPAASQVGGGDGANGGGSEHDTRSSIRPDIEGNKEHGFHDTPDIEPPELPWYRTISRGRWAAIVICLVGSTAVVLAILGAMNRLSGNNRSATPTTNNSETQTQLIADVSSTSSDSSHSDDETATTATASSSTSTTTAAKPTSTTNPAATMIDCTNSSTFVSPVTWIGAELGYTTHFSPDSDAESCCNSCLHHDPGCAGWLYDNTTKFTPCTKIVINTKHAGQDDDDETETCPQGYTDKTYFTEGTNGKGSVAGLGPCSRMIKMQ</sequence>
<feature type="region of interest" description="Disordered" evidence="1">
    <location>
        <begin position="64"/>
        <end position="108"/>
    </location>
</feature>
<evidence type="ECO:0000256" key="1">
    <source>
        <dbReference type="SAM" id="MobiDB-lite"/>
    </source>
</evidence>
<name>A0AAJ0M6U1_9PEZI</name>
<keyword evidence="2" id="KW-1133">Transmembrane helix</keyword>
<reference evidence="3" key="2">
    <citation type="submission" date="2023-06" db="EMBL/GenBank/DDBJ databases">
        <authorList>
            <consortium name="Lawrence Berkeley National Laboratory"/>
            <person name="Mondo S.J."/>
            <person name="Hensen N."/>
            <person name="Bonometti L."/>
            <person name="Westerberg I."/>
            <person name="Brannstrom I.O."/>
            <person name="Guillou S."/>
            <person name="Cros-Aarteil S."/>
            <person name="Calhoun S."/>
            <person name="Haridas S."/>
            <person name="Kuo A."/>
            <person name="Pangilinan J."/>
            <person name="Riley R."/>
            <person name="Labutti K."/>
            <person name="Andreopoulos B."/>
            <person name="Lipzen A."/>
            <person name="Chen C."/>
            <person name="Yanf M."/>
            <person name="Daum C."/>
            <person name="Ng V."/>
            <person name="Clum A."/>
            <person name="Steindorff A."/>
            <person name="Ohm R."/>
            <person name="Martin F."/>
            <person name="Silar P."/>
            <person name="Natvig D."/>
            <person name="Lalanne C."/>
            <person name="Gautier V."/>
            <person name="Ament-Velasquez S.L."/>
            <person name="Kruys A."/>
            <person name="Hutchinson M.I."/>
            <person name="Powell A.J."/>
            <person name="Barry K."/>
            <person name="Miller A.N."/>
            <person name="Grigoriev I.V."/>
            <person name="Debuchy R."/>
            <person name="Gladieux P."/>
            <person name="Thoren M.H."/>
            <person name="Johannesson H."/>
        </authorList>
    </citation>
    <scope>NUCLEOTIDE SEQUENCE</scope>
    <source>
        <strain evidence="3">CBS 333.67</strain>
    </source>
</reference>
<organism evidence="3 4">
    <name type="scientific">Chaetomium strumarium</name>
    <dbReference type="NCBI Taxonomy" id="1170767"/>
    <lineage>
        <taxon>Eukaryota</taxon>
        <taxon>Fungi</taxon>
        <taxon>Dikarya</taxon>
        <taxon>Ascomycota</taxon>
        <taxon>Pezizomycotina</taxon>
        <taxon>Sordariomycetes</taxon>
        <taxon>Sordariomycetidae</taxon>
        <taxon>Sordariales</taxon>
        <taxon>Chaetomiaceae</taxon>
        <taxon>Chaetomium</taxon>
    </lineage>
</organism>
<protein>
    <submittedName>
        <fullName evidence="3">Uncharacterized protein</fullName>
    </submittedName>
</protein>
<feature type="transmembrane region" description="Helical" evidence="2">
    <location>
        <begin position="120"/>
        <end position="141"/>
    </location>
</feature>
<dbReference type="EMBL" id="JAUDZG010000001">
    <property type="protein sequence ID" value="KAK3311015.1"/>
    <property type="molecule type" value="Genomic_DNA"/>
</dbReference>